<keyword evidence="3" id="KW-1185">Reference proteome</keyword>
<evidence type="ECO:0000313" key="2">
    <source>
        <dbReference type="EMBL" id="SCV73344.1"/>
    </source>
</evidence>
<dbReference type="EMBL" id="FMSP01000018">
    <property type="protein sequence ID" value="SCV73344.1"/>
    <property type="molecule type" value="Genomic_DNA"/>
</dbReference>
<evidence type="ECO:0000313" key="3">
    <source>
        <dbReference type="Proteomes" id="UP000198372"/>
    </source>
</evidence>
<keyword evidence="1" id="KW-0472">Membrane</keyword>
<feature type="transmembrane region" description="Helical" evidence="1">
    <location>
        <begin position="49"/>
        <end position="68"/>
    </location>
</feature>
<accession>A0A238FN77</accession>
<proteinExistence type="predicted"/>
<feature type="transmembrane region" description="Helical" evidence="1">
    <location>
        <begin position="80"/>
        <end position="103"/>
    </location>
</feature>
<dbReference type="Proteomes" id="UP000198372">
    <property type="component" value="Unassembled WGS sequence"/>
</dbReference>
<dbReference type="OrthoDB" id="2218151at2759"/>
<keyword evidence="1" id="KW-1133">Transmembrane helix</keyword>
<dbReference type="AlphaFoldDB" id="A0A238FN77"/>
<name>A0A238FN77_9BASI</name>
<dbReference type="STRING" id="269621.A0A238FN77"/>
<organism evidence="2 3">
    <name type="scientific">Microbotryum intermedium</name>
    <dbReference type="NCBI Taxonomy" id="269621"/>
    <lineage>
        <taxon>Eukaryota</taxon>
        <taxon>Fungi</taxon>
        <taxon>Dikarya</taxon>
        <taxon>Basidiomycota</taxon>
        <taxon>Pucciniomycotina</taxon>
        <taxon>Microbotryomycetes</taxon>
        <taxon>Microbotryales</taxon>
        <taxon>Microbotryaceae</taxon>
        <taxon>Microbotryum</taxon>
    </lineage>
</organism>
<reference evidence="3" key="1">
    <citation type="submission" date="2016-09" db="EMBL/GenBank/DDBJ databases">
        <authorList>
            <person name="Jeantristanb JTB J.-T."/>
            <person name="Ricardo R."/>
        </authorList>
    </citation>
    <scope>NUCLEOTIDE SEQUENCE [LARGE SCALE GENOMIC DNA]</scope>
</reference>
<gene>
    <name evidence="2" type="ORF">BQ2448_7270</name>
</gene>
<protein>
    <submittedName>
        <fullName evidence="2">BQ2448_7270 protein</fullName>
    </submittedName>
</protein>
<sequence>MATSSDKLEELVPVQVERGGIEGGPQRTIQAARWNDLDGTSTLTQGLRALQTVLAFILLCIYISLAGFQRDHYVGPSFLVIFALMIIVLATLHSMILLGVALYSDNVRLFRSMARGMRQIRIAMIVNTNQVIWIFMAMVSATVSTRVGGCKDPSLDDHAADQAYTVLLPAFCRNKRAGAAFFWLLFMAWCASLCMTIASWYRADRSPQSQAFSSIPGVHEPTFDIEREPPFESPYDVAMMERQAVVQNNGTQNPCVYEPSRDYQVLNGAYENFQVFPSDAGHSPMMAATGMSRFENSMTMMTTSGTMLASTPLSSHGYGGRDPFEDQGMEERGHLHYEDPYETARASVDLTESLYQHGRH</sequence>
<feature type="transmembrane region" description="Helical" evidence="1">
    <location>
        <begin position="124"/>
        <end position="143"/>
    </location>
</feature>
<keyword evidence="1" id="KW-0812">Transmembrane</keyword>
<evidence type="ECO:0000256" key="1">
    <source>
        <dbReference type="SAM" id="Phobius"/>
    </source>
</evidence>
<feature type="transmembrane region" description="Helical" evidence="1">
    <location>
        <begin position="180"/>
        <end position="201"/>
    </location>
</feature>